<dbReference type="Pfam" id="PF01047">
    <property type="entry name" value="MarR"/>
    <property type="match status" value="1"/>
</dbReference>
<keyword evidence="3" id="KW-1185">Reference proteome</keyword>
<protein>
    <recommendedName>
        <fullName evidence="1">HTH marR-type domain-containing protein</fullName>
    </recommendedName>
</protein>
<dbReference type="AlphaFoldDB" id="A0A0R2CX72"/>
<dbReference type="Proteomes" id="UP000051256">
    <property type="component" value="Unassembled WGS sequence"/>
</dbReference>
<feature type="domain" description="HTH marR-type" evidence="1">
    <location>
        <begin position="5"/>
        <end position="136"/>
    </location>
</feature>
<gene>
    <name evidence="2" type="ORF">FC56_GL001342</name>
</gene>
<dbReference type="RefSeq" id="WP_056977582.1">
    <property type="nucleotide sequence ID" value="NZ_AYZR01000004.1"/>
</dbReference>
<name>A0A0R2CX72_9LACO</name>
<evidence type="ECO:0000313" key="2">
    <source>
        <dbReference type="EMBL" id="KRM94388.1"/>
    </source>
</evidence>
<dbReference type="InterPro" id="IPR036390">
    <property type="entry name" value="WH_DNA-bd_sf"/>
</dbReference>
<dbReference type="PROSITE" id="PS50995">
    <property type="entry name" value="HTH_MARR_2"/>
    <property type="match status" value="1"/>
</dbReference>
<dbReference type="Gene3D" id="1.10.10.10">
    <property type="entry name" value="Winged helix-like DNA-binding domain superfamily/Winged helix DNA-binding domain"/>
    <property type="match status" value="1"/>
</dbReference>
<dbReference type="PANTHER" id="PTHR33164:SF43">
    <property type="entry name" value="HTH-TYPE TRANSCRIPTIONAL REPRESSOR YETL"/>
    <property type="match status" value="1"/>
</dbReference>
<comment type="caution">
    <text evidence="2">The sequence shown here is derived from an EMBL/GenBank/DDBJ whole genome shotgun (WGS) entry which is preliminary data.</text>
</comment>
<evidence type="ECO:0000259" key="1">
    <source>
        <dbReference type="PROSITE" id="PS50995"/>
    </source>
</evidence>
<dbReference type="EMBL" id="AYZR01000004">
    <property type="protein sequence ID" value="KRM94388.1"/>
    <property type="molecule type" value="Genomic_DNA"/>
</dbReference>
<dbReference type="GO" id="GO:0003700">
    <property type="term" value="F:DNA-binding transcription factor activity"/>
    <property type="evidence" value="ECO:0007669"/>
    <property type="project" value="InterPro"/>
</dbReference>
<dbReference type="PANTHER" id="PTHR33164">
    <property type="entry name" value="TRANSCRIPTIONAL REGULATOR, MARR FAMILY"/>
    <property type="match status" value="1"/>
</dbReference>
<reference evidence="2 3" key="1">
    <citation type="journal article" date="2015" name="Genome Announc.">
        <title>Expanding the biotechnology potential of lactobacilli through comparative genomics of 213 strains and associated genera.</title>
        <authorList>
            <person name="Sun Z."/>
            <person name="Harris H.M."/>
            <person name="McCann A."/>
            <person name="Guo C."/>
            <person name="Argimon S."/>
            <person name="Zhang W."/>
            <person name="Yang X."/>
            <person name="Jeffery I.B."/>
            <person name="Cooney J.C."/>
            <person name="Kagawa T.F."/>
            <person name="Liu W."/>
            <person name="Song Y."/>
            <person name="Salvetti E."/>
            <person name="Wrobel A."/>
            <person name="Rasinkangas P."/>
            <person name="Parkhill J."/>
            <person name="Rea M.C."/>
            <person name="O'Sullivan O."/>
            <person name="Ritari J."/>
            <person name="Douillard F.P."/>
            <person name="Paul Ross R."/>
            <person name="Yang R."/>
            <person name="Briner A.E."/>
            <person name="Felis G.E."/>
            <person name="de Vos W.M."/>
            <person name="Barrangou R."/>
            <person name="Klaenhammer T.R."/>
            <person name="Caufield P.W."/>
            <person name="Cui Y."/>
            <person name="Zhang H."/>
            <person name="O'Toole P.W."/>
        </authorList>
    </citation>
    <scope>NUCLEOTIDE SEQUENCE [LARGE SCALE GENOMIC DNA]</scope>
    <source>
        <strain evidence="2 3">DSM 24302</strain>
    </source>
</reference>
<sequence>MANQSTEVIKNLMRIMSALRTHGAQHYRVHFTSQTRALFIISKHENLTKGELSELLDIRPSSTSDLVRKLTDKGFITVTADSNDKRVSRLAVTEAGKELLNESTGTDFDSIAQNLTQGLTAEEQEELNQLLTKMLAGLKAEDGEDEDFSSPFGPHFPPFHRGFFNRFL</sequence>
<dbReference type="InterPro" id="IPR036388">
    <property type="entry name" value="WH-like_DNA-bd_sf"/>
</dbReference>
<dbReference type="SMART" id="SM00347">
    <property type="entry name" value="HTH_MARR"/>
    <property type="match status" value="1"/>
</dbReference>
<dbReference type="STRING" id="1423802.FC56_GL001342"/>
<dbReference type="PATRIC" id="fig|1423802.4.peg.1361"/>
<dbReference type="SUPFAM" id="SSF46785">
    <property type="entry name" value="Winged helix' DNA-binding domain"/>
    <property type="match status" value="1"/>
</dbReference>
<proteinExistence type="predicted"/>
<dbReference type="InterPro" id="IPR039422">
    <property type="entry name" value="MarR/SlyA-like"/>
</dbReference>
<dbReference type="PRINTS" id="PR00598">
    <property type="entry name" value="HTHMARR"/>
</dbReference>
<organism evidence="2 3">
    <name type="scientific">Lentilactobacillus senioris DSM 24302 = JCM 17472</name>
    <dbReference type="NCBI Taxonomy" id="1423802"/>
    <lineage>
        <taxon>Bacteria</taxon>
        <taxon>Bacillati</taxon>
        <taxon>Bacillota</taxon>
        <taxon>Bacilli</taxon>
        <taxon>Lactobacillales</taxon>
        <taxon>Lactobacillaceae</taxon>
        <taxon>Lentilactobacillus</taxon>
    </lineage>
</organism>
<dbReference type="GO" id="GO:0006950">
    <property type="term" value="P:response to stress"/>
    <property type="evidence" value="ECO:0007669"/>
    <property type="project" value="TreeGrafter"/>
</dbReference>
<accession>A0A0R2CX72</accession>
<dbReference type="InterPro" id="IPR000835">
    <property type="entry name" value="HTH_MarR-typ"/>
</dbReference>
<evidence type="ECO:0000313" key="3">
    <source>
        <dbReference type="Proteomes" id="UP000051256"/>
    </source>
</evidence>